<dbReference type="Gene3D" id="1.10.760.10">
    <property type="entry name" value="Cytochrome c-like domain"/>
    <property type="match status" value="1"/>
</dbReference>
<dbReference type="GO" id="GO:0009055">
    <property type="term" value="F:electron transfer activity"/>
    <property type="evidence" value="ECO:0007669"/>
    <property type="project" value="InterPro"/>
</dbReference>
<dbReference type="OrthoDB" id="261874at2"/>
<proteinExistence type="predicted"/>
<evidence type="ECO:0000259" key="7">
    <source>
        <dbReference type="PROSITE" id="PS51007"/>
    </source>
</evidence>
<dbReference type="InterPro" id="IPR011989">
    <property type="entry name" value="ARM-like"/>
</dbReference>
<keyword evidence="2 4" id="KW-0479">Metal-binding</keyword>
<evidence type="ECO:0000256" key="2">
    <source>
        <dbReference type="ARBA" id="ARBA00022723"/>
    </source>
</evidence>
<feature type="domain" description="Cytochrome c" evidence="7">
    <location>
        <begin position="186"/>
        <end position="324"/>
    </location>
</feature>
<dbReference type="NCBIfam" id="TIGR02603">
    <property type="entry name" value="CxxCH_TIGR02603"/>
    <property type="match status" value="1"/>
</dbReference>
<dbReference type="EMBL" id="LECT01000053">
    <property type="protein sequence ID" value="KLU01534.1"/>
    <property type="molecule type" value="Genomic_DNA"/>
</dbReference>
<evidence type="ECO:0000256" key="1">
    <source>
        <dbReference type="ARBA" id="ARBA00022617"/>
    </source>
</evidence>
<name>A0A0J1E7S3_RHOIS</name>
<dbReference type="PATRIC" id="fig|595434.4.peg.6065"/>
<keyword evidence="8" id="KW-0472">Membrane</keyword>
<keyword evidence="3 4" id="KW-0408">Iron</keyword>
<evidence type="ECO:0000256" key="5">
    <source>
        <dbReference type="SAM" id="MobiDB-lite"/>
    </source>
</evidence>
<organism evidence="8 9">
    <name type="scientific">Rhodopirellula islandica</name>
    <dbReference type="NCBI Taxonomy" id="595434"/>
    <lineage>
        <taxon>Bacteria</taxon>
        <taxon>Pseudomonadati</taxon>
        <taxon>Planctomycetota</taxon>
        <taxon>Planctomycetia</taxon>
        <taxon>Pirellulales</taxon>
        <taxon>Pirellulaceae</taxon>
        <taxon>Rhodopirellula</taxon>
    </lineage>
</organism>
<keyword evidence="6" id="KW-0732">Signal</keyword>
<dbReference type="PANTHER" id="PTHR33546:SF1">
    <property type="entry name" value="LARGE, MULTIFUNCTIONAL SECRETED PROTEIN"/>
    <property type="match status" value="1"/>
</dbReference>
<comment type="caution">
    <text evidence="8">The sequence shown here is derived from an EMBL/GenBank/DDBJ whole genome shotgun (WGS) entry which is preliminary data.</text>
</comment>
<evidence type="ECO:0000256" key="6">
    <source>
        <dbReference type="SAM" id="SignalP"/>
    </source>
</evidence>
<feature type="region of interest" description="Disordered" evidence="5">
    <location>
        <begin position="20"/>
        <end position="40"/>
    </location>
</feature>
<dbReference type="InterPro" id="IPR013427">
    <property type="entry name" value="Haem-bd_dom_put"/>
</dbReference>
<evidence type="ECO:0000313" key="9">
    <source>
        <dbReference type="Proteomes" id="UP000036367"/>
    </source>
</evidence>
<feature type="signal peptide" evidence="6">
    <location>
        <begin position="1"/>
        <end position="25"/>
    </location>
</feature>
<accession>A0A0J1E7S3</accession>
<evidence type="ECO:0000313" key="8">
    <source>
        <dbReference type="EMBL" id="KLU01534.1"/>
    </source>
</evidence>
<dbReference type="SUPFAM" id="SSF46626">
    <property type="entry name" value="Cytochrome c"/>
    <property type="match status" value="1"/>
</dbReference>
<keyword evidence="8" id="KW-0812">Transmembrane</keyword>
<sequence length="336" mass="35730">MPLSRLAAVTLLTILSGLPSASSQAPPANPQPSQTEPSDQRAELVRPDRILQALESADSSVRCDAVLDLGRCHAKHPNLIPGAIESLRRSANDPSFDVALASVQSAGLVGSFQAFGAITDALRRPLSATQAGLILDAIDAPTLRPFWKTSDPFRVSAPLAELRSIATREHTLEALAAISIPPASPAVINSGREAFVTARCDACHRVAGYGRAAGPDLRGIGMCYSNTELIRHILQPSIDLHDVGRFDRFLTVDGRVITGHVVSSESDQLHIQTDLSNPDSVVILDPKEVEQRSPSTVSPMPLGLLNSLTPTQVAELVTFLRSDGGQLAPPDASHEH</sequence>
<reference evidence="8" key="1">
    <citation type="submission" date="2015-05" db="EMBL/GenBank/DDBJ databases">
        <title>Permanent draft genome of Rhodopirellula islandicus K833.</title>
        <authorList>
            <person name="Kizina J."/>
            <person name="Richter M."/>
            <person name="Glockner F.O."/>
            <person name="Harder J."/>
        </authorList>
    </citation>
    <scope>NUCLEOTIDE SEQUENCE [LARGE SCALE GENOMIC DNA]</scope>
    <source>
        <strain evidence="8">K833</strain>
    </source>
</reference>
<dbReference type="SUPFAM" id="SSF48371">
    <property type="entry name" value="ARM repeat"/>
    <property type="match status" value="1"/>
</dbReference>
<dbReference type="Proteomes" id="UP000036367">
    <property type="component" value="Unassembled WGS sequence"/>
</dbReference>
<dbReference type="RefSeq" id="WP_047817226.1">
    <property type="nucleotide sequence ID" value="NZ_LECT01000053.1"/>
</dbReference>
<keyword evidence="9" id="KW-1185">Reference proteome</keyword>
<dbReference type="AlphaFoldDB" id="A0A0J1E7S3"/>
<feature type="compositionally biased region" description="Low complexity" evidence="5">
    <location>
        <begin position="20"/>
        <end position="34"/>
    </location>
</feature>
<dbReference type="PANTHER" id="PTHR33546">
    <property type="entry name" value="LARGE, MULTIFUNCTIONAL SECRETED PROTEIN-RELATED"/>
    <property type="match status" value="1"/>
</dbReference>
<feature type="chain" id="PRO_5005250078" evidence="6">
    <location>
        <begin position="26"/>
        <end position="336"/>
    </location>
</feature>
<evidence type="ECO:0000256" key="3">
    <source>
        <dbReference type="ARBA" id="ARBA00023004"/>
    </source>
</evidence>
<dbReference type="PROSITE" id="PS51007">
    <property type="entry name" value="CYTC"/>
    <property type="match status" value="1"/>
</dbReference>
<keyword evidence="1 4" id="KW-0349">Heme</keyword>
<dbReference type="InterPro" id="IPR016024">
    <property type="entry name" value="ARM-type_fold"/>
</dbReference>
<gene>
    <name evidence="8" type="ORF">RISK_006381</name>
</gene>
<evidence type="ECO:0000256" key="4">
    <source>
        <dbReference type="PROSITE-ProRule" id="PRU00433"/>
    </source>
</evidence>
<dbReference type="GO" id="GO:0046872">
    <property type="term" value="F:metal ion binding"/>
    <property type="evidence" value="ECO:0007669"/>
    <property type="project" value="UniProtKB-KW"/>
</dbReference>
<dbReference type="InterPro" id="IPR036909">
    <property type="entry name" value="Cyt_c-like_dom_sf"/>
</dbReference>
<protein>
    <submittedName>
        <fullName evidence="8">Transmembrane protein</fullName>
    </submittedName>
</protein>
<dbReference type="Gene3D" id="1.25.10.10">
    <property type="entry name" value="Leucine-rich Repeat Variant"/>
    <property type="match status" value="1"/>
</dbReference>
<dbReference type="InterPro" id="IPR009056">
    <property type="entry name" value="Cyt_c-like_dom"/>
</dbReference>
<dbReference type="STRING" id="595434.RISK_006381"/>
<dbReference type="GO" id="GO:0020037">
    <property type="term" value="F:heme binding"/>
    <property type="evidence" value="ECO:0007669"/>
    <property type="project" value="InterPro"/>
</dbReference>